<dbReference type="VEuPathDB" id="MicrosporidiaDB:NBO_57g0007"/>
<sequence length="123" mass="14803">MMTTSSESVFLHFEKLIDDLQDLGFLTECVRNFIVAYVRHLEYLQYIISETIKTYVLEFDEQFYNDKFKISHITGQIRNIPFNDPFYPLHKQIKKILIDLKKHIIYVLIEKNYTILQQSVFMS</sequence>
<dbReference type="AlphaFoldDB" id="R0MI64"/>
<keyword evidence="2" id="KW-1185">Reference proteome</keyword>
<protein>
    <submittedName>
        <fullName evidence="1">Uncharacterized protein</fullName>
    </submittedName>
</protein>
<name>R0MI64_NOSB1</name>
<dbReference type="EMBL" id="KB908965">
    <property type="protein sequence ID" value="EOB13830.1"/>
    <property type="molecule type" value="Genomic_DNA"/>
</dbReference>
<dbReference type="Proteomes" id="UP000016927">
    <property type="component" value="Unassembled WGS sequence"/>
</dbReference>
<gene>
    <name evidence="1" type="ORF">NBO_57g0007</name>
</gene>
<evidence type="ECO:0000313" key="2">
    <source>
        <dbReference type="Proteomes" id="UP000016927"/>
    </source>
</evidence>
<reference evidence="1 2" key="1">
    <citation type="journal article" date="2013" name="BMC Genomics">
        <title>Comparative genomics of parasitic silkworm microsporidia reveal an association between genome expansion and host adaptation.</title>
        <authorList>
            <person name="Pan G."/>
            <person name="Xu J."/>
            <person name="Li T."/>
            <person name="Xia Q."/>
            <person name="Liu S.L."/>
            <person name="Zhang G."/>
            <person name="Li S."/>
            <person name="Li C."/>
            <person name="Liu H."/>
            <person name="Yang L."/>
            <person name="Liu T."/>
            <person name="Zhang X."/>
            <person name="Wu Z."/>
            <person name="Fan W."/>
            <person name="Dang X."/>
            <person name="Xiang H."/>
            <person name="Tao M."/>
            <person name="Li Y."/>
            <person name="Hu J."/>
            <person name="Li Z."/>
            <person name="Lin L."/>
            <person name="Luo J."/>
            <person name="Geng L."/>
            <person name="Wang L."/>
            <person name="Long M."/>
            <person name="Wan Y."/>
            <person name="He N."/>
            <person name="Zhang Z."/>
            <person name="Lu C."/>
            <person name="Keeling P.J."/>
            <person name="Wang J."/>
            <person name="Xiang Z."/>
            <person name="Zhou Z."/>
        </authorList>
    </citation>
    <scope>NUCLEOTIDE SEQUENCE [LARGE SCALE GENOMIC DNA]</scope>
    <source>
        <strain evidence="2">CQ1 / CVCC 102059</strain>
    </source>
</reference>
<organism evidence="1 2">
    <name type="scientific">Nosema bombycis (strain CQ1 / CVCC 102059)</name>
    <name type="common">Microsporidian parasite</name>
    <name type="synonym">Pebrine of silkworm</name>
    <dbReference type="NCBI Taxonomy" id="578461"/>
    <lineage>
        <taxon>Eukaryota</taxon>
        <taxon>Fungi</taxon>
        <taxon>Fungi incertae sedis</taxon>
        <taxon>Microsporidia</taxon>
        <taxon>Nosematidae</taxon>
        <taxon>Nosema</taxon>
    </lineage>
</organism>
<accession>R0MI64</accession>
<proteinExistence type="predicted"/>
<dbReference type="HOGENOM" id="CLU_2015909_0_0_1"/>
<evidence type="ECO:0000313" key="1">
    <source>
        <dbReference type="EMBL" id="EOB13830.1"/>
    </source>
</evidence>